<keyword evidence="2" id="KW-0812">Transmembrane</keyword>
<name>A0A286UV59_9AGAM</name>
<proteinExistence type="predicted"/>
<gene>
    <name evidence="3" type="ORF">PNOK_0053500</name>
</gene>
<comment type="caution">
    <text evidence="3">The sequence shown here is derived from an EMBL/GenBank/DDBJ whole genome shotgun (WGS) entry which is preliminary data.</text>
</comment>
<feature type="region of interest" description="Disordered" evidence="1">
    <location>
        <begin position="107"/>
        <end position="323"/>
    </location>
</feature>
<dbReference type="OrthoDB" id="10636518at2759"/>
<evidence type="ECO:0000256" key="1">
    <source>
        <dbReference type="SAM" id="MobiDB-lite"/>
    </source>
</evidence>
<feature type="compositionally biased region" description="Low complexity" evidence="1">
    <location>
        <begin position="228"/>
        <end position="248"/>
    </location>
</feature>
<sequence length="411" mass="43685">MGSVTTVFTLPTASFGNQTSEPLHVPVAAITGGAIGGVILALFAVIGWKWWGRQIQKQQTKELQRQRARRAAAYRQAVIDSNGSINSRNLNFASGSSASLRSASVRSLHSVSSDPRRSRSPSISRPRTPSDRRVKFISQNLAGTGKPPTPPAPAPSIPPVPPLPSSISAPKPLRPVQNKSGLLASSSSSASPRRLSKSKRISPLGPPSFQRATLASAAVPAPKPGPETTLGTVGSTTATSVPATTTMTVRNASGHTTSQKQPKKSPISSDASSAADGQEADVNRRAQVTKRLPRLNLKASFTSLSAEGHRQSRASQNTSSDRSSNRRWSWWSLLSGPGFSFGQMGIGSGKNRLSADTSLYTDWSEEDPSFPIGYAYSGFDDSANSNSAATAQRPTHTNTHFYQSLEMSDRH</sequence>
<keyword evidence="2" id="KW-1133">Transmembrane helix</keyword>
<feature type="compositionally biased region" description="Low complexity" evidence="1">
    <location>
        <begin position="179"/>
        <end position="193"/>
    </location>
</feature>
<feature type="region of interest" description="Disordered" evidence="1">
    <location>
        <begin position="383"/>
        <end position="411"/>
    </location>
</feature>
<dbReference type="EMBL" id="NBII01000001">
    <property type="protein sequence ID" value="PAV23467.1"/>
    <property type="molecule type" value="Genomic_DNA"/>
</dbReference>
<accession>A0A286UV59</accession>
<evidence type="ECO:0000313" key="4">
    <source>
        <dbReference type="Proteomes" id="UP000217199"/>
    </source>
</evidence>
<dbReference type="Proteomes" id="UP000217199">
    <property type="component" value="Unassembled WGS sequence"/>
</dbReference>
<evidence type="ECO:0000256" key="2">
    <source>
        <dbReference type="SAM" id="Phobius"/>
    </source>
</evidence>
<dbReference type="InParanoid" id="A0A286UV59"/>
<evidence type="ECO:0000313" key="3">
    <source>
        <dbReference type="EMBL" id="PAV23467.1"/>
    </source>
</evidence>
<feature type="compositionally biased region" description="Low complexity" evidence="1">
    <location>
        <begin position="313"/>
        <end position="323"/>
    </location>
</feature>
<organism evidence="3 4">
    <name type="scientific">Pyrrhoderma noxium</name>
    <dbReference type="NCBI Taxonomy" id="2282107"/>
    <lineage>
        <taxon>Eukaryota</taxon>
        <taxon>Fungi</taxon>
        <taxon>Dikarya</taxon>
        <taxon>Basidiomycota</taxon>
        <taxon>Agaricomycotina</taxon>
        <taxon>Agaricomycetes</taxon>
        <taxon>Hymenochaetales</taxon>
        <taxon>Hymenochaetaceae</taxon>
        <taxon>Pyrrhoderma</taxon>
    </lineage>
</organism>
<protein>
    <submittedName>
        <fullName evidence="3">Uncharacterized protein</fullName>
    </submittedName>
</protein>
<reference evidence="3 4" key="1">
    <citation type="journal article" date="2017" name="Mol. Ecol.">
        <title>Comparative and population genomic landscape of Phellinus noxius: A hypervariable fungus causing root rot in trees.</title>
        <authorList>
            <person name="Chung C.L."/>
            <person name="Lee T.J."/>
            <person name="Akiba M."/>
            <person name="Lee H.H."/>
            <person name="Kuo T.H."/>
            <person name="Liu D."/>
            <person name="Ke H.M."/>
            <person name="Yokoi T."/>
            <person name="Roa M.B."/>
            <person name="Lu M.J."/>
            <person name="Chang Y.Y."/>
            <person name="Ann P.J."/>
            <person name="Tsai J.N."/>
            <person name="Chen C.Y."/>
            <person name="Tzean S.S."/>
            <person name="Ota Y."/>
            <person name="Hattori T."/>
            <person name="Sahashi N."/>
            <person name="Liou R.F."/>
            <person name="Kikuchi T."/>
            <person name="Tsai I.J."/>
        </authorList>
    </citation>
    <scope>NUCLEOTIDE SEQUENCE [LARGE SCALE GENOMIC DNA]</scope>
    <source>
        <strain evidence="3 4">FFPRI411160</strain>
    </source>
</reference>
<feature type="compositionally biased region" description="Polar residues" evidence="1">
    <location>
        <begin position="390"/>
        <end position="411"/>
    </location>
</feature>
<dbReference type="AlphaFoldDB" id="A0A286UV59"/>
<keyword evidence="4" id="KW-1185">Reference proteome</keyword>
<keyword evidence="2" id="KW-0472">Membrane</keyword>
<feature type="compositionally biased region" description="Low complexity" evidence="1">
    <location>
        <begin position="258"/>
        <end position="276"/>
    </location>
</feature>
<feature type="transmembrane region" description="Helical" evidence="2">
    <location>
        <begin position="27"/>
        <end position="51"/>
    </location>
</feature>
<feature type="compositionally biased region" description="Pro residues" evidence="1">
    <location>
        <begin position="147"/>
        <end position="164"/>
    </location>
</feature>